<feature type="transmembrane region" description="Helical" evidence="6">
    <location>
        <begin position="129"/>
        <end position="148"/>
    </location>
</feature>
<evidence type="ECO:0000313" key="8">
    <source>
        <dbReference type="Proteomes" id="UP000028681"/>
    </source>
</evidence>
<feature type="transmembrane region" description="Helical" evidence="6">
    <location>
        <begin position="348"/>
        <end position="367"/>
    </location>
</feature>
<organism evidence="7 8">
    <name type="scientific">Edwardsiella anguillarum ET080813</name>
    <dbReference type="NCBI Taxonomy" id="667120"/>
    <lineage>
        <taxon>Bacteria</taxon>
        <taxon>Pseudomonadati</taxon>
        <taxon>Pseudomonadota</taxon>
        <taxon>Gammaproteobacteria</taxon>
        <taxon>Enterobacterales</taxon>
        <taxon>Hafniaceae</taxon>
        <taxon>Edwardsiella</taxon>
    </lineage>
</organism>
<dbReference type="PIRSF" id="PIRSF006060">
    <property type="entry name" value="AA_transporter"/>
    <property type="match status" value="1"/>
</dbReference>
<feature type="transmembrane region" description="Helical" evidence="6">
    <location>
        <begin position="405"/>
        <end position="423"/>
    </location>
</feature>
<dbReference type="PANTHER" id="PTHR42770:SF11">
    <property type="entry name" value="INNER MEMBRANE TRANSPORT PROTEIN YBAT"/>
    <property type="match status" value="1"/>
</dbReference>
<feature type="transmembrane region" description="Helical" evidence="6">
    <location>
        <begin position="155"/>
        <end position="178"/>
    </location>
</feature>
<dbReference type="GO" id="GO:0005886">
    <property type="term" value="C:plasma membrane"/>
    <property type="evidence" value="ECO:0007669"/>
    <property type="project" value="UniProtKB-SubCell"/>
</dbReference>
<dbReference type="HOGENOM" id="CLU_007946_15_2_6"/>
<dbReference type="PANTHER" id="PTHR42770">
    <property type="entry name" value="AMINO ACID TRANSPORTER-RELATED"/>
    <property type="match status" value="1"/>
</dbReference>
<feature type="transmembrane region" description="Helical" evidence="6">
    <location>
        <begin position="379"/>
        <end position="399"/>
    </location>
</feature>
<dbReference type="Gene3D" id="1.20.1740.10">
    <property type="entry name" value="Amino acid/polyamine transporter I"/>
    <property type="match status" value="1"/>
</dbReference>
<feature type="transmembrane region" description="Helical" evidence="6">
    <location>
        <begin position="190"/>
        <end position="208"/>
    </location>
</feature>
<evidence type="ECO:0000313" key="7">
    <source>
        <dbReference type="EMBL" id="AIJ07551.1"/>
    </source>
</evidence>
<dbReference type="InterPro" id="IPR050367">
    <property type="entry name" value="APC_superfamily"/>
</dbReference>
<proteinExistence type="predicted"/>
<evidence type="ECO:0000256" key="2">
    <source>
        <dbReference type="ARBA" id="ARBA00022475"/>
    </source>
</evidence>
<dbReference type="RefSeq" id="WP_034164626.1">
    <property type="nucleotide sequence ID" value="NZ_CP006664.1"/>
</dbReference>
<feature type="transmembrane region" description="Helical" evidence="6">
    <location>
        <begin position="87"/>
        <end position="109"/>
    </location>
</feature>
<feature type="transmembrane region" description="Helical" evidence="6">
    <location>
        <begin position="46"/>
        <end position="66"/>
    </location>
</feature>
<dbReference type="Pfam" id="PF13520">
    <property type="entry name" value="AA_permease_2"/>
    <property type="match status" value="1"/>
</dbReference>
<gene>
    <name evidence="7" type="primary">ybaT</name>
    <name evidence="7" type="ORF">ETEE_1088</name>
</gene>
<accession>A0A076LHN3</accession>
<name>A0A076LHN3_9GAMM</name>
<evidence type="ECO:0000256" key="3">
    <source>
        <dbReference type="ARBA" id="ARBA00022692"/>
    </source>
</evidence>
<dbReference type="GO" id="GO:0022857">
    <property type="term" value="F:transmembrane transporter activity"/>
    <property type="evidence" value="ECO:0007669"/>
    <property type="project" value="InterPro"/>
</dbReference>
<evidence type="ECO:0000256" key="5">
    <source>
        <dbReference type="ARBA" id="ARBA00023136"/>
    </source>
</evidence>
<dbReference type="KEGG" id="ete:ETEE_1088"/>
<feature type="transmembrane region" description="Helical" evidence="6">
    <location>
        <begin position="279"/>
        <end position="304"/>
    </location>
</feature>
<evidence type="ECO:0000256" key="1">
    <source>
        <dbReference type="ARBA" id="ARBA00004651"/>
    </source>
</evidence>
<feature type="transmembrane region" description="Helical" evidence="6">
    <location>
        <begin position="228"/>
        <end position="248"/>
    </location>
</feature>
<keyword evidence="2" id="KW-1003">Cell membrane</keyword>
<dbReference type="Proteomes" id="UP000028681">
    <property type="component" value="Chromosome"/>
</dbReference>
<reference evidence="7 8" key="1">
    <citation type="journal article" date="2012" name="PLoS ONE">
        <title>Edwardsiella comparative phylogenomics reveal the new intra/inter-species taxonomic relationships, virulence evolution and niche adaptation mechanisms.</title>
        <authorList>
            <person name="Yang M."/>
            <person name="Lv Y."/>
            <person name="Xiao J."/>
            <person name="Wu H."/>
            <person name="Zheng H."/>
            <person name="Liu Q."/>
            <person name="Zhang Y."/>
            <person name="Wang Q."/>
        </authorList>
    </citation>
    <scope>NUCLEOTIDE SEQUENCE [LARGE SCALE GENOMIC DNA]</scope>
    <source>
        <strain evidence="8">080813</strain>
    </source>
</reference>
<keyword evidence="3 6" id="KW-0812">Transmembrane</keyword>
<sequence>MNAGDGDNEKPLGLWHVVAIGIGAMVGAGIFALLGQAALLMRSSTWLAFVFGGVVAMFSGYAYARLGASYPSNGGIIDFFRRGLGDGLLTLSLSLLYLVTLVLTIAMVARAFGAYAADLLHDGSQDQRVILSYALGVIALMALFNALSSHAVGRLEVVLVAVKLGILLVLIAAGVWALHPASLTLTSSPGGGAFFSAIGITFLAYAGFGMMANAADKVRSPATTMPRAFTLAIGVTALLYVTLALVLVSDVPAAQLERYADTAVAQAAYPLLGRVGYTIVAIGALLATASAINATLFAAFNIMASMGSEGELPEAFHRPLWRQSTPGNLTVVALIMLITLLLDLGALANVASATFLFCYLAVFVVAWRLRREIGAAAPLLLCGALVMLLVIVGFIFSLWQQGGPALLWVLGALLLSLALALFFRRGRTVWKRG</sequence>
<dbReference type="EMBL" id="CP006664">
    <property type="protein sequence ID" value="AIJ07551.1"/>
    <property type="molecule type" value="Genomic_DNA"/>
</dbReference>
<keyword evidence="5 6" id="KW-0472">Membrane</keyword>
<protein>
    <submittedName>
        <fullName evidence="7">Inner membrane transport protein YbaT</fullName>
    </submittedName>
</protein>
<feature type="transmembrane region" description="Helical" evidence="6">
    <location>
        <begin position="12"/>
        <end position="34"/>
    </location>
</feature>
<dbReference type="GeneID" id="33938773"/>
<feature type="transmembrane region" description="Helical" evidence="6">
    <location>
        <begin position="325"/>
        <end position="342"/>
    </location>
</feature>
<dbReference type="AlphaFoldDB" id="A0A076LHN3"/>
<dbReference type="InterPro" id="IPR002293">
    <property type="entry name" value="AA/rel_permease1"/>
</dbReference>
<evidence type="ECO:0000256" key="4">
    <source>
        <dbReference type="ARBA" id="ARBA00022989"/>
    </source>
</evidence>
<keyword evidence="4 6" id="KW-1133">Transmembrane helix</keyword>
<evidence type="ECO:0000256" key="6">
    <source>
        <dbReference type="SAM" id="Phobius"/>
    </source>
</evidence>
<comment type="subcellular location">
    <subcellularLocation>
        <location evidence="1">Cell membrane</location>
        <topology evidence="1">Multi-pass membrane protein</topology>
    </subcellularLocation>
</comment>